<dbReference type="GO" id="GO:0003964">
    <property type="term" value="F:RNA-directed DNA polymerase activity"/>
    <property type="evidence" value="ECO:0007669"/>
    <property type="project" value="UniProtKB-KW"/>
</dbReference>
<dbReference type="InterPro" id="IPR051320">
    <property type="entry name" value="Viral_Replic_Matur_Polypro"/>
</dbReference>
<feature type="domain" description="Peptidase A2" evidence="11">
    <location>
        <begin position="509"/>
        <end position="548"/>
    </location>
</feature>
<dbReference type="PROSITE" id="PS00141">
    <property type="entry name" value="ASP_PROTEASE"/>
    <property type="match status" value="1"/>
</dbReference>
<feature type="compositionally biased region" description="Basic and acidic residues" evidence="10">
    <location>
        <begin position="776"/>
        <end position="785"/>
    </location>
</feature>
<dbReference type="Gene3D" id="3.10.10.10">
    <property type="entry name" value="HIV Type 1 Reverse Transcriptase, subunit A, domain 1"/>
    <property type="match status" value="1"/>
</dbReference>
<dbReference type="PANTHER" id="PTHR33064">
    <property type="entry name" value="POL PROTEIN"/>
    <property type="match status" value="1"/>
</dbReference>
<reference evidence="12 13" key="1">
    <citation type="submission" date="2018-08" db="EMBL/GenBank/DDBJ databases">
        <title>Genomic investigation of the strawberry pathogen Phytophthora fragariae indicates pathogenicity is determined by transcriptional variation in three key races.</title>
        <authorList>
            <person name="Adams T.M."/>
            <person name="Armitage A.D."/>
            <person name="Sobczyk M.K."/>
            <person name="Bates H.J."/>
            <person name="Dunwell J.M."/>
            <person name="Nellist C.F."/>
            <person name="Harrison R.J."/>
        </authorList>
    </citation>
    <scope>NUCLEOTIDE SEQUENCE [LARGE SCALE GENOMIC DNA]</scope>
    <source>
        <strain evidence="12 13">SCRP333</strain>
    </source>
</reference>
<evidence type="ECO:0000313" key="12">
    <source>
        <dbReference type="EMBL" id="KAE9298796.1"/>
    </source>
</evidence>
<evidence type="ECO:0000256" key="5">
    <source>
        <dbReference type="ARBA" id="ARBA00022884"/>
    </source>
</evidence>
<feature type="region of interest" description="Disordered" evidence="10">
    <location>
        <begin position="257"/>
        <end position="338"/>
    </location>
</feature>
<dbReference type="Pfam" id="PF13456">
    <property type="entry name" value="RVT_3"/>
    <property type="match status" value="1"/>
</dbReference>
<protein>
    <recommendedName>
        <fullName evidence="11">Peptidase A2 domain-containing protein</fullName>
    </recommendedName>
</protein>
<keyword evidence="3" id="KW-0378">Hydrolase</keyword>
<comment type="caution">
    <text evidence="12">The sequence shown here is derived from an EMBL/GenBank/DDBJ whole genome shotgun (WGS) entry which is preliminary data.</text>
</comment>
<proteinExistence type="predicted"/>
<dbReference type="GO" id="GO:0003723">
    <property type="term" value="F:RNA binding"/>
    <property type="evidence" value="ECO:0007669"/>
    <property type="project" value="UniProtKB-KW"/>
</dbReference>
<dbReference type="CDD" id="cd00303">
    <property type="entry name" value="retropepsin_like"/>
    <property type="match status" value="1"/>
</dbReference>
<feature type="region of interest" description="Disordered" evidence="10">
    <location>
        <begin position="1765"/>
        <end position="1909"/>
    </location>
</feature>
<feature type="region of interest" description="Disordered" evidence="10">
    <location>
        <begin position="1"/>
        <end position="23"/>
    </location>
</feature>
<feature type="compositionally biased region" description="Acidic residues" evidence="10">
    <location>
        <begin position="437"/>
        <end position="449"/>
    </location>
</feature>
<evidence type="ECO:0000256" key="7">
    <source>
        <dbReference type="ARBA" id="ARBA00022918"/>
    </source>
</evidence>
<dbReference type="InterPro" id="IPR036397">
    <property type="entry name" value="RNaseH_sf"/>
</dbReference>
<evidence type="ECO:0000256" key="3">
    <source>
        <dbReference type="ARBA" id="ARBA00022801"/>
    </source>
</evidence>
<feature type="compositionally biased region" description="Acidic residues" evidence="10">
    <location>
        <begin position="13"/>
        <end position="23"/>
    </location>
</feature>
<dbReference type="Proteomes" id="UP000434957">
    <property type="component" value="Unassembled WGS sequence"/>
</dbReference>
<feature type="compositionally biased region" description="Basic and acidic residues" evidence="10">
    <location>
        <begin position="840"/>
        <end position="852"/>
    </location>
</feature>
<feature type="compositionally biased region" description="Basic and acidic residues" evidence="10">
    <location>
        <begin position="315"/>
        <end position="334"/>
    </location>
</feature>
<sequence length="1909" mass="213164">GSTQFDESRDSADAAESDDEYDAWEAKADPYESPRHYIQQLSLEDSDRSRSNVLEVRTHAPLDKIAVFDGKRNRSEDSLQWLKRFIYEMKGTRMPNDSWCEPFSLSLGKAAKSWFRRLPKKTQLKWSLLSSAFLDYYCSQLNGYARAAKIQYEAGGPQAASHVEHFLLHCGDDAVMDQLYPQRLSDIQRVEKIINQKLLGDKRKKQRDRTASGRVRETRRDDGGRRSDEDSERRVTLADASVEDLRAALDERRTSHETNFYDSLSEGSERDGAAELSSDSGSDYMDAGVAAESKRSSYRGGSSGARQNWAPRSPGRPDSRGYPPRREESSERRRYGPCGACGGDGHDAHFCRRRCKFCKQVHDAGSCELFQRFEKLTKFVKSSVDKSLVPADLQDLYSPERPGEGSEGEEDDMRNIEENEERKSTPAESNGDAAGGNEEDSDATAEPAEDSAQAITSAVMTRRSAVTIGESKKLKLLPGERLGWWSSRKFDRRIRMRALVMGAVNNERTKILLDTGANVSAVTESFAKKLRLKRLSSADLKIDVQGIGKTKVETTIRAMVKVTLGWEIVYEFEVWIMDHHTGVDVILGTDFMIPAGIRLNLYNSKAKLPDGIEVNLIKSASAREDTEYGNTICGGPTETVDVASRLTAEFKLQRRPPDATAHELWVRRVNKLVPTVRFTHNGRLSRVLLTNTGEKPGSCPAHFPVVQWVPHEVLPLAEGYVRVDSTKYRDWQVLAYDSAIDRDLLKKEQRLYTEWLSHQPAAVERLDYETPTSIRQRQDTADGAHQRGLSCAEQWERLGRVQAETEQLQHNQPSSATSRDELELEAESDESEPNDSVPEADDRACSSADHRVPSLGNSCPITTPDRGDRWDPGIARSLDTNQPESKDEADQEPADLSLRQAKQRIAEVEDLQSEARALCKEAEVRGAAVANAVTSPAEWGLLSIDDDLLDEDPAEHLRLRFLAPDNATRRRSGWEHTPTRIQLNDFVHELAFLPDLTTAESTVLDYEGDNVRSSTHSTEQYNKLVKVLRRHTKIMISSGNALPPPAYGVVCDIDVQGHGPITQRARRVPLKHLEKLYELLKGLLKAGLVAFSNSPWASPIVIVLKKNGIDIRLCIDYKMVNAITVPLEYAMPLVDDLLTELESYLWFYSLDAASGFWAVMMTSRARRISAFVCALGHFEWLRMPFGLKNAPMIYQRLIDNALWGYVQPKGGWTAFAERMRSAESAMTTQRSRNSAMTERPGVLTKFEADYSALATSDPVQALVNGPDGDMFSSGEPDESSHVPVFGRRSFVDDICFGGVDFDDCLETLNRLLTRFAECRISVIFTKSIFVQPKVDFLSHVVTPEGIAADPKKLAAIAEIPFPKSKKGMQAFLGALNYYSRFIQSLAVYGAVLYQLKEDDFGSSTDLSAAKASFAELKRKVVEAPILRHFDSVKDVHVMLFANEWALSSTLMQLHEDTLHPVRFCGRVLKDNEVNYLPAEKEVLALLQLLKVCYTLVVGKTIHVYTRFSTLEWVFNSKSLYGREVSFAVLLSPHHLIIKRVRERDADFAQLLQASITPSIGLDESLAHIAPPSRGSATVRIDPELLYARVPSDFVDHVLSFDGSAKTEKNGGYGSCSWILWRLPTWDIEIATSAHLSSTTVNIAEYTGMNNGVAAALDRGITDLIIVGDPRLAIQQSMGVIACKKDTLQVELARHKALTKQLGSTRYLHVLRTYNASADALATEALEAKAGCVILNAERKAELRVLNRIQEVLYVDRDSAKAEETAPNITAVTRNQARRVRFEDNETQNSTERNSAEGNSAEEPQETPGAGETTREPREDQRNEYEVSYLAPEARRVVDPAEAAAEPGWTPSAQDVDPVAVQAETEPLFKGPRRRVQMGRLENVPEGPYRPADSAKGVQCRQSGRSLCPQ</sequence>
<dbReference type="Gene3D" id="3.30.70.270">
    <property type="match status" value="3"/>
</dbReference>
<name>A0A6A4D244_9STRA</name>
<dbReference type="SUPFAM" id="SSF56672">
    <property type="entry name" value="DNA/RNA polymerases"/>
    <property type="match status" value="1"/>
</dbReference>
<keyword evidence="8" id="KW-0233">DNA recombination</keyword>
<feature type="region of interest" description="Disordered" evidence="10">
    <location>
        <begin position="201"/>
        <end position="237"/>
    </location>
</feature>
<keyword evidence="2" id="KW-0548">Nucleotidyltransferase</keyword>
<keyword evidence="7" id="KW-0695">RNA-directed DNA polymerase</keyword>
<dbReference type="GO" id="GO:0015074">
    <property type="term" value="P:DNA integration"/>
    <property type="evidence" value="ECO:0007669"/>
    <property type="project" value="UniProtKB-KW"/>
</dbReference>
<dbReference type="InterPro" id="IPR002156">
    <property type="entry name" value="RNaseH_domain"/>
</dbReference>
<dbReference type="InterPro" id="IPR043502">
    <property type="entry name" value="DNA/RNA_pol_sf"/>
</dbReference>
<dbReference type="GO" id="GO:0004190">
    <property type="term" value="F:aspartic-type endopeptidase activity"/>
    <property type="evidence" value="ECO:0007669"/>
    <property type="project" value="InterPro"/>
</dbReference>
<feature type="compositionally biased region" description="Basic and acidic residues" evidence="10">
    <location>
        <begin position="1812"/>
        <end position="1824"/>
    </location>
</feature>
<evidence type="ECO:0000256" key="2">
    <source>
        <dbReference type="ARBA" id="ARBA00022695"/>
    </source>
</evidence>
<evidence type="ECO:0000256" key="10">
    <source>
        <dbReference type="SAM" id="MobiDB-lite"/>
    </source>
</evidence>
<feature type="region of interest" description="Disordered" evidence="10">
    <location>
        <begin position="391"/>
        <end position="451"/>
    </location>
</feature>
<evidence type="ECO:0000256" key="9">
    <source>
        <dbReference type="SAM" id="Coils"/>
    </source>
</evidence>
<feature type="compositionally biased region" description="Polar residues" evidence="10">
    <location>
        <begin position="1899"/>
        <end position="1909"/>
    </location>
</feature>
<feature type="non-terminal residue" evidence="12">
    <location>
        <position position="1"/>
    </location>
</feature>
<feature type="compositionally biased region" description="Polar residues" evidence="10">
    <location>
        <begin position="257"/>
        <end position="266"/>
    </location>
</feature>
<feature type="compositionally biased region" description="Polar residues" evidence="10">
    <location>
        <begin position="804"/>
        <end position="817"/>
    </location>
</feature>
<dbReference type="EMBL" id="QXFT01002404">
    <property type="protein sequence ID" value="KAE9298796.1"/>
    <property type="molecule type" value="Genomic_DNA"/>
</dbReference>
<dbReference type="InterPro" id="IPR000477">
    <property type="entry name" value="RT_dom"/>
</dbReference>
<dbReference type="InterPro" id="IPR021109">
    <property type="entry name" value="Peptidase_aspartic_dom_sf"/>
</dbReference>
<dbReference type="Pfam" id="PF17919">
    <property type="entry name" value="RT_RNaseH_2"/>
    <property type="match status" value="1"/>
</dbReference>
<feature type="compositionally biased region" description="Acidic residues" evidence="10">
    <location>
        <begin position="822"/>
        <end position="833"/>
    </location>
</feature>
<dbReference type="GO" id="GO:0004523">
    <property type="term" value="F:RNA-DNA hybrid ribonuclease activity"/>
    <property type="evidence" value="ECO:0007669"/>
    <property type="project" value="InterPro"/>
</dbReference>
<dbReference type="InterPro" id="IPR001995">
    <property type="entry name" value="Peptidase_A2_cat"/>
</dbReference>
<dbReference type="InterPro" id="IPR001969">
    <property type="entry name" value="Aspartic_peptidase_AS"/>
</dbReference>
<dbReference type="SUPFAM" id="SSF53098">
    <property type="entry name" value="Ribonuclease H-like"/>
    <property type="match status" value="1"/>
</dbReference>
<feature type="region of interest" description="Disordered" evidence="10">
    <location>
        <begin position="767"/>
        <end position="787"/>
    </location>
</feature>
<evidence type="ECO:0000313" key="13">
    <source>
        <dbReference type="Proteomes" id="UP000434957"/>
    </source>
</evidence>
<feature type="compositionally biased region" description="Polar residues" evidence="10">
    <location>
        <begin position="1786"/>
        <end position="1797"/>
    </location>
</feature>
<evidence type="ECO:0000256" key="4">
    <source>
        <dbReference type="ARBA" id="ARBA00022842"/>
    </source>
</evidence>
<feature type="compositionally biased region" description="Basic and acidic residues" evidence="10">
    <location>
        <begin position="208"/>
        <end position="236"/>
    </location>
</feature>
<feature type="compositionally biased region" description="Basic and acidic residues" evidence="10">
    <location>
        <begin position="413"/>
        <end position="425"/>
    </location>
</feature>
<dbReference type="SUPFAM" id="SSF50630">
    <property type="entry name" value="Acid proteases"/>
    <property type="match status" value="1"/>
</dbReference>
<evidence type="ECO:0000256" key="6">
    <source>
        <dbReference type="ARBA" id="ARBA00022908"/>
    </source>
</evidence>
<keyword evidence="1" id="KW-0808">Transferase</keyword>
<dbReference type="GO" id="GO:0006508">
    <property type="term" value="P:proteolysis"/>
    <property type="evidence" value="ECO:0007669"/>
    <property type="project" value="InterPro"/>
</dbReference>
<dbReference type="InterPro" id="IPR043128">
    <property type="entry name" value="Rev_trsase/Diguanyl_cyclase"/>
</dbReference>
<dbReference type="PANTHER" id="PTHR33064:SF37">
    <property type="entry name" value="RIBONUCLEASE H"/>
    <property type="match status" value="1"/>
</dbReference>
<accession>A0A6A4D244</accession>
<feature type="compositionally biased region" description="Basic and acidic residues" evidence="10">
    <location>
        <begin position="1"/>
        <end position="12"/>
    </location>
</feature>
<keyword evidence="6" id="KW-0229">DNA integration</keyword>
<feature type="region of interest" description="Disordered" evidence="10">
    <location>
        <begin position="804"/>
        <end position="895"/>
    </location>
</feature>
<keyword evidence="5" id="KW-0694">RNA-binding</keyword>
<keyword evidence="13" id="KW-1185">Reference proteome</keyword>
<keyword evidence="9" id="KW-0175">Coiled coil</keyword>
<dbReference type="PROSITE" id="PS50175">
    <property type="entry name" value="ASP_PROT_RETROV"/>
    <property type="match status" value="1"/>
</dbReference>
<dbReference type="Gene3D" id="3.30.420.10">
    <property type="entry name" value="Ribonuclease H-like superfamily/Ribonuclease H"/>
    <property type="match status" value="1"/>
</dbReference>
<dbReference type="InterPro" id="IPR012337">
    <property type="entry name" value="RNaseH-like_sf"/>
</dbReference>
<dbReference type="Pfam" id="PF00078">
    <property type="entry name" value="RVT_1"/>
    <property type="match status" value="1"/>
</dbReference>
<evidence type="ECO:0000256" key="1">
    <source>
        <dbReference type="ARBA" id="ARBA00022679"/>
    </source>
</evidence>
<dbReference type="Pfam" id="PF13650">
    <property type="entry name" value="Asp_protease_2"/>
    <property type="match status" value="1"/>
</dbReference>
<evidence type="ECO:0000256" key="8">
    <source>
        <dbReference type="ARBA" id="ARBA00023172"/>
    </source>
</evidence>
<dbReference type="Gene3D" id="2.40.70.10">
    <property type="entry name" value="Acid Proteases"/>
    <property type="match status" value="1"/>
</dbReference>
<dbReference type="InterPro" id="IPR041577">
    <property type="entry name" value="RT_RNaseH_2"/>
</dbReference>
<organism evidence="12 13">
    <name type="scientific">Phytophthora rubi</name>
    <dbReference type="NCBI Taxonomy" id="129364"/>
    <lineage>
        <taxon>Eukaryota</taxon>
        <taxon>Sar</taxon>
        <taxon>Stramenopiles</taxon>
        <taxon>Oomycota</taxon>
        <taxon>Peronosporomycetes</taxon>
        <taxon>Peronosporales</taxon>
        <taxon>Peronosporaceae</taxon>
        <taxon>Phytophthora</taxon>
    </lineage>
</organism>
<dbReference type="GO" id="GO:0006310">
    <property type="term" value="P:DNA recombination"/>
    <property type="evidence" value="ECO:0007669"/>
    <property type="project" value="UniProtKB-KW"/>
</dbReference>
<keyword evidence="4" id="KW-0460">Magnesium</keyword>
<evidence type="ECO:0000259" key="11">
    <source>
        <dbReference type="PROSITE" id="PS50175"/>
    </source>
</evidence>
<dbReference type="CDD" id="cd01647">
    <property type="entry name" value="RT_LTR"/>
    <property type="match status" value="1"/>
</dbReference>
<gene>
    <name evidence="12" type="ORF">PR003_g23142</name>
</gene>
<feature type="coiled-coil region" evidence="9">
    <location>
        <begin position="898"/>
        <end position="925"/>
    </location>
</feature>